<feature type="transmembrane region" description="Helical" evidence="5">
    <location>
        <begin position="347"/>
        <end position="366"/>
    </location>
</feature>
<feature type="transmembrane region" description="Helical" evidence="5">
    <location>
        <begin position="283"/>
        <end position="306"/>
    </location>
</feature>
<dbReference type="RefSeq" id="XP_014663046.1">
    <property type="nucleotide sequence ID" value="XM_014807560.1"/>
</dbReference>
<feature type="transmembrane region" description="Helical" evidence="5">
    <location>
        <begin position="318"/>
        <end position="341"/>
    </location>
</feature>
<gene>
    <name evidence="8" type="primary">LOC106805820</name>
</gene>
<keyword evidence="2 5" id="KW-0812">Transmembrane</keyword>
<evidence type="ECO:0000313" key="7">
    <source>
        <dbReference type="Proteomes" id="UP000695022"/>
    </source>
</evidence>
<sequence length="418" mass="46051">MSMFSAGGIFGALLFGWIGDRFGRRPGFFSTWAVMLVFGVATAFAPEIISFTVFRTFVGATVPVIYQAPFVLSLELAAADKHSLVSSMIWMTFVFGAMALPLIAWLSLNWRHIALITAAPLAVFGVFYWIMPESPRWLLTHGQKQQADKIIRRIAKVNKRNVSDEMIARVKIPADHTSPSEQGNLLTVLKFRYLMKKFVVILVVWVTNAMVYIGQTYAAGTSGVIGENPYLVFFFSAAVEGMGYFASWPIMQLLGRRWAVFINMSVCAAASFLITAVPAGVQWLSITIAMIAKFTITASFTVIYVFGAELFPTSLRSVSIGTCGFFSNAGVMLAPQIMTLAKYSNTIPMLIFGGLAALGAALCLYLPETLNEPLPETAEEANRFGRDNKYCSCYVRRQHAPVVNRDVEMESPFACESA</sequence>
<evidence type="ECO:0000256" key="5">
    <source>
        <dbReference type="SAM" id="Phobius"/>
    </source>
</evidence>
<evidence type="ECO:0000259" key="6">
    <source>
        <dbReference type="PROSITE" id="PS50850"/>
    </source>
</evidence>
<dbReference type="SUPFAM" id="SSF103473">
    <property type="entry name" value="MFS general substrate transporter"/>
    <property type="match status" value="1"/>
</dbReference>
<name>A0ABM1DSX5_PRICU</name>
<dbReference type="InterPro" id="IPR036259">
    <property type="entry name" value="MFS_trans_sf"/>
</dbReference>
<evidence type="ECO:0000256" key="2">
    <source>
        <dbReference type="ARBA" id="ARBA00022692"/>
    </source>
</evidence>
<organism evidence="7 8">
    <name type="scientific">Priapulus caudatus</name>
    <name type="common">Priapulid worm</name>
    <dbReference type="NCBI Taxonomy" id="37621"/>
    <lineage>
        <taxon>Eukaryota</taxon>
        <taxon>Metazoa</taxon>
        <taxon>Ecdysozoa</taxon>
        <taxon>Scalidophora</taxon>
        <taxon>Priapulida</taxon>
        <taxon>Priapulimorpha</taxon>
        <taxon>Priapulimorphida</taxon>
        <taxon>Priapulidae</taxon>
        <taxon>Priapulus</taxon>
    </lineage>
</organism>
<reference evidence="8" key="1">
    <citation type="submission" date="2025-08" db="UniProtKB">
        <authorList>
            <consortium name="RefSeq"/>
        </authorList>
    </citation>
    <scope>IDENTIFICATION</scope>
</reference>
<accession>A0ABM1DSX5</accession>
<comment type="subcellular location">
    <subcellularLocation>
        <location evidence="1">Membrane</location>
        <topology evidence="1">Multi-pass membrane protein</topology>
    </subcellularLocation>
</comment>
<evidence type="ECO:0000256" key="1">
    <source>
        <dbReference type="ARBA" id="ARBA00004141"/>
    </source>
</evidence>
<protein>
    <submittedName>
        <fullName evidence="8">Organic cation transporter 1-like</fullName>
    </submittedName>
</protein>
<keyword evidence="3 5" id="KW-1133">Transmembrane helix</keyword>
<proteinExistence type="predicted"/>
<dbReference type="PANTHER" id="PTHR24064">
    <property type="entry name" value="SOLUTE CARRIER FAMILY 22 MEMBER"/>
    <property type="match status" value="1"/>
</dbReference>
<dbReference type="PROSITE" id="PS50850">
    <property type="entry name" value="MFS"/>
    <property type="match status" value="1"/>
</dbReference>
<keyword evidence="7" id="KW-1185">Reference proteome</keyword>
<dbReference type="InterPro" id="IPR020846">
    <property type="entry name" value="MFS_dom"/>
</dbReference>
<keyword evidence="4 5" id="KW-0472">Membrane</keyword>
<dbReference type="Proteomes" id="UP000695022">
    <property type="component" value="Unplaced"/>
</dbReference>
<dbReference type="GeneID" id="106805820"/>
<evidence type="ECO:0000313" key="8">
    <source>
        <dbReference type="RefSeq" id="XP_014663046.1"/>
    </source>
</evidence>
<dbReference type="InterPro" id="IPR005828">
    <property type="entry name" value="MFS_sugar_transport-like"/>
</dbReference>
<feature type="transmembrane region" description="Helical" evidence="5">
    <location>
        <begin position="33"/>
        <end position="66"/>
    </location>
</feature>
<evidence type="ECO:0000256" key="4">
    <source>
        <dbReference type="ARBA" id="ARBA00023136"/>
    </source>
</evidence>
<feature type="transmembrane region" description="Helical" evidence="5">
    <location>
        <begin position="230"/>
        <end position="251"/>
    </location>
</feature>
<dbReference type="Pfam" id="PF00083">
    <property type="entry name" value="Sugar_tr"/>
    <property type="match status" value="1"/>
</dbReference>
<feature type="domain" description="Major facilitator superfamily (MFS) profile" evidence="6">
    <location>
        <begin position="1"/>
        <end position="371"/>
    </location>
</feature>
<evidence type="ECO:0000256" key="3">
    <source>
        <dbReference type="ARBA" id="ARBA00022989"/>
    </source>
</evidence>
<feature type="transmembrane region" description="Helical" evidence="5">
    <location>
        <begin position="258"/>
        <end position="277"/>
    </location>
</feature>
<feature type="transmembrane region" description="Helical" evidence="5">
    <location>
        <begin position="87"/>
        <end position="106"/>
    </location>
</feature>
<dbReference type="Gene3D" id="1.20.1250.20">
    <property type="entry name" value="MFS general substrate transporter like domains"/>
    <property type="match status" value="1"/>
</dbReference>
<feature type="transmembrane region" description="Helical" evidence="5">
    <location>
        <begin position="198"/>
        <end position="218"/>
    </location>
</feature>